<dbReference type="PANTHER" id="PTHR10728:SF40">
    <property type="entry name" value="PATATIN FAMILY PROTEIN"/>
    <property type="match status" value="1"/>
</dbReference>
<dbReference type="PANTHER" id="PTHR10728">
    <property type="entry name" value="CYTOSOLIC PHOSPHOLIPASE A2"/>
    <property type="match status" value="1"/>
</dbReference>
<dbReference type="SUPFAM" id="SSF52151">
    <property type="entry name" value="FabD/lysophospholipase-like"/>
    <property type="match status" value="2"/>
</dbReference>
<feature type="transmembrane region" description="Helical" evidence="2">
    <location>
        <begin position="185"/>
        <end position="207"/>
    </location>
</feature>
<feature type="transmembrane region" description="Helical" evidence="2">
    <location>
        <begin position="219"/>
        <end position="240"/>
    </location>
</feature>
<accession>A0ABZ0J0W8</accession>
<keyword evidence="2" id="KW-0812">Transmembrane</keyword>
<gene>
    <name evidence="3" type="ORF">P4826_14865</name>
</gene>
<sequence length="1195" mass="129591">MAAQPSTRSAQQQLQRDERAAVLRRRRHAGLGNAQARQLPTVGLALSGGGVRSATFGLGLLRGLAAQGLFRRVDYLSTISGGGYVGAMLGRLISALGLAQAQQMLAAGHSDMLGWLRSNGRYLTPAGSRDVGILIVTYLRAFLAVHIEAFFALVPVALALTLPHLLQHSLGWLQATAWQGWASPWFALALLWAAALLPGLLVGYWAAPETRSPDPAGRRLYPGDAFLLAGLILVALALTLRPGRLPLLQAWRQAELVLPLLVLALWSAALGHASAMARLALAREPRLLAVARLRNQLTRWLRGALLACLLLAGAGALDWASWWLLLMLSSSQPSGWVWGGVGAGGALLFVLRGLAPVLQQLAAQAEARHTMALGPLLLNVAGHLGALVLLLAWLLAVQWWVFAEAPLALLRGFPAWMRWAMLALAALGWWLTTARLAQAANASSLSGFYQARLVRAWLAVGNRRRGICTPFTPADARLRSVTEVAAGDDVDLACHHPEADGGPLHLIGACLNQTRDDASGLFNADRKGRLVIASARALEVGTQEVLRWDDGAATASAGRAAGTLGGWVAVSGAAAAPGAGAYTSRGWALVMFLLGIRLGHWIESPLPQALTPLKTWLWRRGPKPLMLWSEARARFFGPARPWWYLSDGGHFDNTGVYALIKRECDFIILSDASADPEYRFADIENLVRKARIDLDAEIEFYSRQEAARLLSLPGDNLTVLSPDELADNSTRRGVLLARIRYRHSDPARGEREGTLLVVKPNLHVGLDLDLLSYAQRHPSFPHESTGDQFFDEAQWESYQRLGQDLGQAVYDRWLAQLPGWDRVQLHKLALPERLQQPRETQAPPAPDAQARLPRWRRSVRAAAIGTSVGVGVTGTLLLSLWQLQEQLNRSTDARQAEISKLLDDSSRELLEVSGSCRRVGAHTLGHVEQLRALDGSEALSPAEQITVKRLLDRLNEQCTGNAQAIAACAETERQHQRDLCEVAQKKIGSGSALNYWQPLPRPPDAIHNLAQAWALLRGREQSASVAAAPAASVSTPAPAPTATSTEAPAAGAMPELITAISAAEAAGLRDDCPAGTLLYTQIYDEATRERAEQLRQRLQQAGAGALRIPRIENVARTAAMRQQRPPVPWQQPTFVVHQARLRPCAQALAQLVQPRWSPASRQKVWVTGLPTGLKGQPGTLELWLPAPEPERTGAY</sequence>
<name>A0ABZ0J0W8_9BURK</name>
<evidence type="ECO:0000313" key="3">
    <source>
        <dbReference type="EMBL" id="WOO31678.1"/>
    </source>
</evidence>
<feature type="transmembrane region" description="Helical" evidence="2">
    <location>
        <begin position="413"/>
        <end position="431"/>
    </location>
</feature>
<feature type="transmembrane region" description="Helical" evidence="2">
    <location>
        <begin position="861"/>
        <end position="881"/>
    </location>
</feature>
<dbReference type="Gene3D" id="3.40.1090.10">
    <property type="entry name" value="Cytosolic phospholipase A2 catalytic domain"/>
    <property type="match status" value="2"/>
</dbReference>
<evidence type="ECO:0000256" key="2">
    <source>
        <dbReference type="SAM" id="Phobius"/>
    </source>
</evidence>
<keyword evidence="2" id="KW-1133">Transmembrane helix</keyword>
<keyword evidence="4" id="KW-1185">Reference proteome</keyword>
<protein>
    <recommendedName>
        <fullName evidence="5">PNPLA domain-containing protein</fullName>
    </recommendedName>
</protein>
<feature type="transmembrane region" description="Helical" evidence="2">
    <location>
        <begin position="336"/>
        <end position="355"/>
    </location>
</feature>
<reference evidence="3 4" key="1">
    <citation type="submission" date="2023-03" db="EMBL/GenBank/DDBJ databases">
        <title>Diaphorobacter basophil sp. nov., isolated from a sewage-treatment plant.</title>
        <authorList>
            <person name="Yang K."/>
        </authorList>
    </citation>
    <scope>NUCLEOTIDE SEQUENCE [LARGE SCALE GENOMIC DNA]</scope>
    <source>
        <strain evidence="3 4">Y-1</strain>
    </source>
</reference>
<feature type="transmembrane region" description="Helical" evidence="2">
    <location>
        <begin position="138"/>
        <end position="165"/>
    </location>
</feature>
<feature type="transmembrane region" description="Helical" evidence="2">
    <location>
        <begin position="303"/>
        <end position="324"/>
    </location>
</feature>
<dbReference type="EMBL" id="CP136921">
    <property type="protein sequence ID" value="WOO31678.1"/>
    <property type="molecule type" value="Genomic_DNA"/>
</dbReference>
<evidence type="ECO:0000313" key="4">
    <source>
        <dbReference type="Proteomes" id="UP001303211"/>
    </source>
</evidence>
<dbReference type="Proteomes" id="UP001303211">
    <property type="component" value="Chromosome"/>
</dbReference>
<evidence type="ECO:0008006" key="5">
    <source>
        <dbReference type="Google" id="ProtNLM"/>
    </source>
</evidence>
<organism evidence="3 4">
    <name type="scientific">Diaphorobacter limosus</name>
    <dbReference type="NCBI Taxonomy" id="3036128"/>
    <lineage>
        <taxon>Bacteria</taxon>
        <taxon>Pseudomonadati</taxon>
        <taxon>Pseudomonadota</taxon>
        <taxon>Betaproteobacteria</taxon>
        <taxon>Burkholderiales</taxon>
        <taxon>Comamonadaceae</taxon>
        <taxon>Diaphorobacter</taxon>
    </lineage>
</organism>
<dbReference type="InterPro" id="IPR016035">
    <property type="entry name" value="Acyl_Trfase/lysoPLipase"/>
</dbReference>
<feature type="transmembrane region" description="Helical" evidence="2">
    <location>
        <begin position="376"/>
        <end position="401"/>
    </location>
</feature>
<evidence type="ECO:0000256" key="1">
    <source>
        <dbReference type="SAM" id="MobiDB-lite"/>
    </source>
</evidence>
<feature type="region of interest" description="Disordered" evidence="1">
    <location>
        <begin position="1027"/>
        <end position="1048"/>
    </location>
</feature>
<dbReference type="RefSeq" id="WP_317701157.1">
    <property type="nucleotide sequence ID" value="NZ_CP136921.1"/>
</dbReference>
<feature type="transmembrane region" description="Helical" evidence="2">
    <location>
        <begin position="260"/>
        <end position="282"/>
    </location>
</feature>
<proteinExistence type="predicted"/>
<keyword evidence="2" id="KW-0472">Membrane</keyword>